<evidence type="ECO:0000313" key="1">
    <source>
        <dbReference type="EMBL" id="GLW54422.1"/>
    </source>
</evidence>
<proteinExistence type="predicted"/>
<dbReference type="EMBL" id="BSRX01000012">
    <property type="protein sequence ID" value="GLW54422.1"/>
    <property type="molecule type" value="Genomic_DNA"/>
</dbReference>
<accession>A0A9W6PGG5</accession>
<name>A0A9W6PGG5_9ACTN</name>
<gene>
    <name evidence="1" type="ORF">Kpho01_24330</name>
</gene>
<evidence type="ECO:0000313" key="2">
    <source>
        <dbReference type="Proteomes" id="UP001165143"/>
    </source>
</evidence>
<dbReference type="AlphaFoldDB" id="A0A9W6PGG5"/>
<dbReference type="RefSeq" id="WP_033256649.1">
    <property type="nucleotide sequence ID" value="NZ_BSRX01000012.1"/>
</dbReference>
<reference evidence="1" key="1">
    <citation type="submission" date="2023-02" db="EMBL/GenBank/DDBJ databases">
        <title>Kitasatospora phosalacinea NBRC 14362.</title>
        <authorList>
            <person name="Ichikawa N."/>
            <person name="Sato H."/>
            <person name="Tonouchi N."/>
        </authorList>
    </citation>
    <scope>NUCLEOTIDE SEQUENCE</scope>
    <source>
        <strain evidence="1">NBRC 14362</strain>
    </source>
</reference>
<protein>
    <submittedName>
        <fullName evidence="1">Uncharacterized protein</fullName>
    </submittedName>
</protein>
<comment type="caution">
    <text evidence="1">The sequence shown here is derived from an EMBL/GenBank/DDBJ whole genome shotgun (WGS) entry which is preliminary data.</text>
</comment>
<sequence length="144" mass="14394">MVTLEGNPGGTRHRSLPIHRDVRDGRLLVPVREVTALLRDLASGPVGGCGATAGPTSAAVADRGALHAVPERDGGGHGPMPFARDLASGRLMVPATAVTDLLRALAASTACGCRGARCEGRAAAALLAGVADRIDVACIAVATG</sequence>
<organism evidence="1 2">
    <name type="scientific">Kitasatospora phosalacinea</name>
    <dbReference type="NCBI Taxonomy" id="2065"/>
    <lineage>
        <taxon>Bacteria</taxon>
        <taxon>Bacillati</taxon>
        <taxon>Actinomycetota</taxon>
        <taxon>Actinomycetes</taxon>
        <taxon>Kitasatosporales</taxon>
        <taxon>Streptomycetaceae</taxon>
        <taxon>Kitasatospora</taxon>
    </lineage>
</organism>
<dbReference type="Proteomes" id="UP001165143">
    <property type="component" value="Unassembled WGS sequence"/>
</dbReference>